<dbReference type="SUPFAM" id="SSF52540">
    <property type="entry name" value="P-loop containing nucleoside triphosphate hydrolases"/>
    <property type="match status" value="1"/>
</dbReference>
<feature type="domain" description="DNA mismatch repair proteins mutS family" evidence="12">
    <location>
        <begin position="895"/>
        <end position="911"/>
    </location>
</feature>
<sequence>MSPKSKSAAPGTPGLKQATLSSYFARRPVPATPSTPATPATPAPTAATSSDPPATPSASSKSSTQPCAIPATAAAAPPAAAPARKRARARPDRAADADDTDASRRSKRARFVAQLKDGDDDDDGDGSDYDPGAAADGDEDDDDDVIVIDGDDGDEEDEVAPVKAKRARAGSRKGGAKRTTAAAATATKAASSIKSSGKGKRKTAATEQVKYTPLEKQVVELKEQYPDVLLAVEVGYKYRFFGDDAKIAAEHLHIVCWQDKNFLTASIPTHRVGIHMRRLVRAGYKVGLVQQTETAALKSVSGNARGPFSRQLTRLYTPATLIDDLDDDDEGAGGAAHYLAVFHERIVSGRRVTAVVAVDPATADIVYDEFVDGELRAELEWRLVAVDPVELVVAGVTDETRAWLTRFATMARHPVRIEDAREVPEGTPIVAELVDALQGLPELIDQVLNSTAAVQHCLYALHRYLQQFDLDSLFRVAVRMHHFSSIHTFHLSASTARHLGLFPDPSDARSPSLYKLLNHTHFPVAARLLRSWLARPLLDQRAITRRQDAVARQGVWEALEEAWDAEKWLLRTHYGRIKSAALFSFLQTWIDVTAAVVHAGEIVGDGVAEVVAVRGVVEGFLASMDRAAAMQDDVANLWVEDELAETREELAQCVRDLTAEAKAEAATVSGTVVAVSGIEFMIQVPKSRKVPASWHQVSAIKQVTRFHPPRIVELIKRRDIFAEMLQSRSKEVYRARLRAFSTAVFADMSRAIQRVAEMDCLLSLATVAVSQPGYSRPEIVDAQVIKLVKARHPVVETVVDQYVPNSVELDQTGMRCLLLSGPNMGGKTSVVRMIALNVLLAQIGSYVPCASATVGVFDGIFTRMGAADDLVRGHSTLMVELLETQSILSRATPRSLVILDELGRGTATHDGTAIAYAVLDHIVRDVRACTLFVTHFPALKIVADCDPQHVRAAHMGFVRGEDEHEVTFLYKLADGLADRSYGLNVARLARVPEAVLAVAAEKSREMEARMTDGVERGVTEEDGGKELVALAEEIRDVVTF</sequence>
<dbReference type="SUPFAM" id="SSF48334">
    <property type="entry name" value="DNA repair protein MutS, domain III"/>
    <property type="match status" value="1"/>
</dbReference>
<gene>
    <name evidence="13" type="ORF">AMAG_15940</name>
</gene>
<dbReference type="VEuPathDB" id="FungiDB:AMAG_15940"/>
<keyword evidence="7" id="KW-0234">DNA repair</keyword>
<dbReference type="PROSITE" id="PS00486">
    <property type="entry name" value="DNA_MISMATCH_REPAIR_2"/>
    <property type="match status" value="1"/>
</dbReference>
<dbReference type="InterPro" id="IPR036187">
    <property type="entry name" value="DNA_mismatch_repair_MutS_sf"/>
</dbReference>
<organism evidence="13 14">
    <name type="scientific">Allomyces macrogynus (strain ATCC 38327)</name>
    <name type="common">Allomyces javanicus var. macrogynus</name>
    <dbReference type="NCBI Taxonomy" id="578462"/>
    <lineage>
        <taxon>Eukaryota</taxon>
        <taxon>Fungi</taxon>
        <taxon>Fungi incertae sedis</taxon>
        <taxon>Blastocladiomycota</taxon>
        <taxon>Blastocladiomycetes</taxon>
        <taxon>Blastocladiales</taxon>
        <taxon>Blastocladiaceae</taxon>
        <taxon>Allomyces</taxon>
    </lineage>
</organism>
<dbReference type="InterPro" id="IPR007695">
    <property type="entry name" value="DNA_mismatch_repair_MutS-lik_N"/>
</dbReference>
<evidence type="ECO:0000259" key="12">
    <source>
        <dbReference type="PROSITE" id="PS00486"/>
    </source>
</evidence>
<dbReference type="GO" id="GO:0006312">
    <property type="term" value="P:mitotic recombination"/>
    <property type="evidence" value="ECO:0007669"/>
    <property type="project" value="TreeGrafter"/>
</dbReference>
<evidence type="ECO:0000256" key="11">
    <source>
        <dbReference type="SAM" id="MobiDB-lite"/>
    </source>
</evidence>
<evidence type="ECO:0000256" key="1">
    <source>
        <dbReference type="ARBA" id="ARBA00007094"/>
    </source>
</evidence>
<dbReference type="GO" id="GO:0005524">
    <property type="term" value="F:ATP binding"/>
    <property type="evidence" value="ECO:0007669"/>
    <property type="project" value="UniProtKB-KW"/>
</dbReference>
<evidence type="ECO:0000256" key="7">
    <source>
        <dbReference type="ARBA" id="ARBA00023204"/>
    </source>
</evidence>
<dbReference type="Gene3D" id="3.40.50.300">
    <property type="entry name" value="P-loop containing nucleotide triphosphate hydrolases"/>
    <property type="match status" value="1"/>
</dbReference>
<evidence type="ECO:0000313" key="14">
    <source>
        <dbReference type="Proteomes" id="UP000054350"/>
    </source>
</evidence>
<feature type="compositionally biased region" description="Low complexity" evidence="11">
    <location>
        <begin position="177"/>
        <end position="196"/>
    </location>
</feature>
<dbReference type="eggNOG" id="KOG0218">
    <property type="taxonomic scope" value="Eukaryota"/>
</dbReference>
<evidence type="ECO:0000256" key="9">
    <source>
        <dbReference type="ARBA" id="ARBA00029792"/>
    </source>
</evidence>
<dbReference type="Gene3D" id="3.40.1170.10">
    <property type="entry name" value="DNA repair protein MutS, domain I"/>
    <property type="match status" value="1"/>
</dbReference>
<reference evidence="14" key="2">
    <citation type="submission" date="2009-11" db="EMBL/GenBank/DDBJ databases">
        <title>The Genome Sequence of Allomyces macrogynus strain ATCC 38327.</title>
        <authorList>
            <consortium name="The Broad Institute Genome Sequencing Platform"/>
            <person name="Russ C."/>
            <person name="Cuomo C."/>
            <person name="Shea T."/>
            <person name="Young S.K."/>
            <person name="Zeng Q."/>
            <person name="Koehrsen M."/>
            <person name="Haas B."/>
            <person name="Borodovsky M."/>
            <person name="Guigo R."/>
            <person name="Alvarado L."/>
            <person name="Berlin A."/>
            <person name="Borenstein D."/>
            <person name="Chen Z."/>
            <person name="Engels R."/>
            <person name="Freedman E."/>
            <person name="Gellesch M."/>
            <person name="Goldberg J."/>
            <person name="Griggs A."/>
            <person name="Gujja S."/>
            <person name="Heiman D."/>
            <person name="Hepburn T."/>
            <person name="Howarth C."/>
            <person name="Jen D."/>
            <person name="Larson L."/>
            <person name="Lewis B."/>
            <person name="Mehta T."/>
            <person name="Park D."/>
            <person name="Pearson M."/>
            <person name="Roberts A."/>
            <person name="Saif S."/>
            <person name="Shenoy N."/>
            <person name="Sisk P."/>
            <person name="Stolte C."/>
            <person name="Sykes S."/>
            <person name="Walk T."/>
            <person name="White J."/>
            <person name="Yandava C."/>
            <person name="Burger G."/>
            <person name="Gray M.W."/>
            <person name="Holland P.W.H."/>
            <person name="King N."/>
            <person name="Lang F.B.F."/>
            <person name="Roger A.J."/>
            <person name="Ruiz-Trillo I."/>
            <person name="Lander E."/>
            <person name="Nusbaum C."/>
        </authorList>
    </citation>
    <scope>NUCLEOTIDE SEQUENCE [LARGE SCALE GENOMIC DNA]</scope>
    <source>
        <strain evidence="14">ATCC 38327</strain>
    </source>
</reference>
<keyword evidence="3" id="KW-0547">Nucleotide-binding</keyword>
<dbReference type="Pfam" id="PF00488">
    <property type="entry name" value="MutS_V"/>
    <property type="match status" value="1"/>
</dbReference>
<feature type="region of interest" description="Disordered" evidence="11">
    <location>
        <begin position="1"/>
        <end position="204"/>
    </location>
</feature>
<evidence type="ECO:0000256" key="6">
    <source>
        <dbReference type="ARBA" id="ARBA00023125"/>
    </source>
</evidence>
<dbReference type="Pfam" id="PF01624">
    <property type="entry name" value="MutS_I"/>
    <property type="match status" value="1"/>
</dbReference>
<dbReference type="Gene3D" id="1.10.1420.10">
    <property type="match status" value="2"/>
</dbReference>
<dbReference type="InterPro" id="IPR027417">
    <property type="entry name" value="P-loop_NTPase"/>
</dbReference>
<dbReference type="SMART" id="SM00533">
    <property type="entry name" value="MUTSd"/>
    <property type="match status" value="1"/>
</dbReference>
<dbReference type="GO" id="GO:0006298">
    <property type="term" value="P:mismatch repair"/>
    <property type="evidence" value="ECO:0007669"/>
    <property type="project" value="InterPro"/>
</dbReference>
<dbReference type="InterPro" id="IPR045076">
    <property type="entry name" value="MutS"/>
</dbReference>
<comment type="subunit">
    <text evidence="8">Heterodimer consisting of MSH2-MSH3 (MutS beta). Forms a ternary complex with MutL alpha (MLH1-PMS1).</text>
</comment>
<dbReference type="InterPro" id="IPR007696">
    <property type="entry name" value="DNA_mismatch_repair_MutS_core"/>
</dbReference>
<dbReference type="PANTHER" id="PTHR11361:SF122">
    <property type="entry name" value="DNA MISMATCH REPAIR PROTEIN MSH3"/>
    <property type="match status" value="1"/>
</dbReference>
<dbReference type="GO" id="GO:0030983">
    <property type="term" value="F:mismatched DNA binding"/>
    <property type="evidence" value="ECO:0007669"/>
    <property type="project" value="InterPro"/>
</dbReference>
<evidence type="ECO:0000256" key="8">
    <source>
        <dbReference type="ARBA" id="ARBA00025902"/>
    </source>
</evidence>
<evidence type="ECO:0000313" key="13">
    <source>
        <dbReference type="EMBL" id="KNE71997.1"/>
    </source>
</evidence>
<dbReference type="OMA" id="INMHAAR"/>
<dbReference type="STRING" id="578462.A0A0L0TB76"/>
<dbReference type="InterPro" id="IPR036678">
    <property type="entry name" value="MutS_con_dom_sf"/>
</dbReference>
<proteinExistence type="inferred from homology"/>
<dbReference type="FunFam" id="3.40.1170.10:FF:000004">
    <property type="entry name" value="DNA mismatch repair protein"/>
    <property type="match status" value="1"/>
</dbReference>
<dbReference type="Pfam" id="PF05192">
    <property type="entry name" value="MutS_III"/>
    <property type="match status" value="1"/>
</dbReference>
<feature type="compositionally biased region" description="Basic residues" evidence="11">
    <location>
        <begin position="163"/>
        <end position="176"/>
    </location>
</feature>
<dbReference type="EMBL" id="GG745376">
    <property type="protein sequence ID" value="KNE71997.1"/>
    <property type="molecule type" value="Genomic_DNA"/>
</dbReference>
<protein>
    <recommendedName>
        <fullName evidence="2 10">DNA mismatch repair protein MSH3</fullName>
    </recommendedName>
    <alternativeName>
        <fullName evidence="2 10">DNA mismatch repair protein MSH3</fullName>
    </alternativeName>
    <alternativeName>
        <fullName evidence="9">MutS protein homolog 3</fullName>
    </alternativeName>
</protein>
<evidence type="ECO:0000256" key="4">
    <source>
        <dbReference type="ARBA" id="ARBA00022763"/>
    </source>
</evidence>
<evidence type="ECO:0000256" key="2">
    <source>
        <dbReference type="ARBA" id="ARBA00022151"/>
    </source>
</evidence>
<dbReference type="GO" id="GO:0005634">
    <property type="term" value="C:nucleus"/>
    <property type="evidence" value="ECO:0007669"/>
    <property type="project" value="TreeGrafter"/>
</dbReference>
<reference evidence="13 14" key="1">
    <citation type="submission" date="2009-11" db="EMBL/GenBank/DDBJ databases">
        <title>Annotation of Allomyces macrogynus ATCC 38327.</title>
        <authorList>
            <consortium name="The Broad Institute Genome Sequencing Platform"/>
            <person name="Russ C."/>
            <person name="Cuomo C."/>
            <person name="Burger G."/>
            <person name="Gray M.W."/>
            <person name="Holland P.W.H."/>
            <person name="King N."/>
            <person name="Lang F.B.F."/>
            <person name="Roger A.J."/>
            <person name="Ruiz-Trillo I."/>
            <person name="Young S.K."/>
            <person name="Zeng Q."/>
            <person name="Gargeya S."/>
            <person name="Fitzgerald M."/>
            <person name="Haas B."/>
            <person name="Abouelleil A."/>
            <person name="Alvarado L."/>
            <person name="Arachchi H.M."/>
            <person name="Berlin A."/>
            <person name="Chapman S.B."/>
            <person name="Gearin G."/>
            <person name="Goldberg J."/>
            <person name="Griggs A."/>
            <person name="Gujja S."/>
            <person name="Hansen M."/>
            <person name="Heiman D."/>
            <person name="Howarth C."/>
            <person name="Larimer J."/>
            <person name="Lui A."/>
            <person name="MacDonald P.J.P."/>
            <person name="McCowen C."/>
            <person name="Montmayeur A."/>
            <person name="Murphy C."/>
            <person name="Neiman D."/>
            <person name="Pearson M."/>
            <person name="Priest M."/>
            <person name="Roberts A."/>
            <person name="Saif S."/>
            <person name="Shea T."/>
            <person name="Sisk P."/>
            <person name="Stolte C."/>
            <person name="Sykes S."/>
            <person name="Wortman J."/>
            <person name="Nusbaum C."/>
            <person name="Birren B."/>
        </authorList>
    </citation>
    <scope>NUCLEOTIDE SEQUENCE [LARGE SCALE GENOMIC DNA]</scope>
    <source>
        <strain evidence="13 14">ATCC 38327</strain>
    </source>
</reference>
<accession>A0A0L0TB76</accession>
<name>A0A0L0TB76_ALLM3</name>
<keyword evidence="6" id="KW-0238">DNA-binding</keyword>
<dbReference type="SUPFAM" id="SSF55271">
    <property type="entry name" value="DNA repair protein MutS, domain I"/>
    <property type="match status" value="1"/>
</dbReference>
<dbReference type="PANTHER" id="PTHR11361">
    <property type="entry name" value="DNA MISMATCH REPAIR PROTEIN MUTS FAMILY MEMBER"/>
    <property type="match status" value="1"/>
</dbReference>
<evidence type="ECO:0000256" key="10">
    <source>
        <dbReference type="ARBA" id="ARBA00073774"/>
    </source>
</evidence>
<feature type="compositionally biased region" description="Acidic residues" evidence="11">
    <location>
        <begin position="136"/>
        <end position="159"/>
    </location>
</feature>
<dbReference type="Gene3D" id="3.30.420.110">
    <property type="entry name" value="MutS, connector domain"/>
    <property type="match status" value="1"/>
</dbReference>
<keyword evidence="5" id="KW-0067">ATP-binding</keyword>
<evidence type="ECO:0000256" key="5">
    <source>
        <dbReference type="ARBA" id="ARBA00022840"/>
    </source>
</evidence>
<comment type="similarity">
    <text evidence="1">Belongs to the DNA mismatch repair MutS family. MSH3 subfamily.</text>
</comment>
<dbReference type="SMART" id="SM00534">
    <property type="entry name" value="MUTSac"/>
    <property type="match status" value="1"/>
</dbReference>
<dbReference type="OrthoDB" id="10252754at2759"/>
<feature type="compositionally biased region" description="Low complexity" evidence="11">
    <location>
        <begin position="32"/>
        <end position="82"/>
    </location>
</feature>
<dbReference type="InterPro" id="IPR016151">
    <property type="entry name" value="DNA_mismatch_repair_MutS_N"/>
</dbReference>
<keyword evidence="4" id="KW-0227">DNA damage</keyword>
<evidence type="ECO:0000256" key="3">
    <source>
        <dbReference type="ARBA" id="ARBA00022741"/>
    </source>
</evidence>
<dbReference type="GO" id="GO:0140664">
    <property type="term" value="F:ATP-dependent DNA damage sensor activity"/>
    <property type="evidence" value="ECO:0007669"/>
    <property type="project" value="InterPro"/>
</dbReference>
<keyword evidence="14" id="KW-1185">Reference proteome</keyword>
<dbReference type="Proteomes" id="UP000054350">
    <property type="component" value="Unassembled WGS sequence"/>
</dbReference>
<feature type="compositionally biased region" description="Acidic residues" evidence="11">
    <location>
        <begin position="118"/>
        <end position="128"/>
    </location>
</feature>
<dbReference type="InterPro" id="IPR000432">
    <property type="entry name" value="DNA_mismatch_repair_MutS_C"/>
</dbReference>
<feature type="compositionally biased region" description="Basic and acidic residues" evidence="11">
    <location>
        <begin position="89"/>
        <end position="104"/>
    </location>
</feature>
<dbReference type="AlphaFoldDB" id="A0A0L0TB76"/>